<keyword evidence="2" id="KW-1185">Reference proteome</keyword>
<protein>
    <submittedName>
        <fullName evidence="1">Uncharacterized protein</fullName>
    </submittedName>
</protein>
<accession>A0A087TUY6</accession>
<gene>
    <name evidence="1" type="ORF">X975_12649</name>
</gene>
<dbReference type="AlphaFoldDB" id="A0A087TUY6"/>
<feature type="non-terminal residue" evidence="1">
    <location>
        <position position="52"/>
    </location>
</feature>
<evidence type="ECO:0000313" key="2">
    <source>
        <dbReference type="Proteomes" id="UP000054359"/>
    </source>
</evidence>
<sequence length="52" mass="5866">MILTYWKGCILVTAFVKKVLLAANVTVVLWDINSIQSVHVVLVILLELMEKP</sequence>
<dbReference type="Proteomes" id="UP000054359">
    <property type="component" value="Unassembled WGS sequence"/>
</dbReference>
<reference evidence="1 2" key="1">
    <citation type="submission" date="2013-11" db="EMBL/GenBank/DDBJ databases">
        <title>Genome sequencing of Stegodyphus mimosarum.</title>
        <authorList>
            <person name="Bechsgaard J."/>
        </authorList>
    </citation>
    <scope>NUCLEOTIDE SEQUENCE [LARGE SCALE GENOMIC DNA]</scope>
</reference>
<name>A0A087TUY6_STEMI</name>
<evidence type="ECO:0000313" key="1">
    <source>
        <dbReference type="EMBL" id="KFM68925.1"/>
    </source>
</evidence>
<dbReference type="EMBL" id="KK116846">
    <property type="protein sequence ID" value="KFM68925.1"/>
    <property type="molecule type" value="Genomic_DNA"/>
</dbReference>
<organism evidence="1 2">
    <name type="scientific">Stegodyphus mimosarum</name>
    <name type="common">African social velvet spider</name>
    <dbReference type="NCBI Taxonomy" id="407821"/>
    <lineage>
        <taxon>Eukaryota</taxon>
        <taxon>Metazoa</taxon>
        <taxon>Ecdysozoa</taxon>
        <taxon>Arthropoda</taxon>
        <taxon>Chelicerata</taxon>
        <taxon>Arachnida</taxon>
        <taxon>Araneae</taxon>
        <taxon>Araneomorphae</taxon>
        <taxon>Entelegynae</taxon>
        <taxon>Eresoidea</taxon>
        <taxon>Eresidae</taxon>
        <taxon>Stegodyphus</taxon>
    </lineage>
</organism>
<proteinExistence type="predicted"/>